<dbReference type="EMBL" id="HBGQ01091000">
    <property type="protein sequence ID" value="CAD9527033.1"/>
    <property type="molecule type" value="Transcribed_RNA"/>
</dbReference>
<evidence type="ECO:0000313" key="2">
    <source>
        <dbReference type="EMBL" id="CAD9527033.1"/>
    </source>
</evidence>
<proteinExistence type="predicted"/>
<reference evidence="2" key="1">
    <citation type="submission" date="2021-01" db="EMBL/GenBank/DDBJ databases">
        <authorList>
            <person name="Corre E."/>
            <person name="Pelletier E."/>
            <person name="Niang G."/>
            <person name="Scheremetjew M."/>
            <person name="Finn R."/>
            <person name="Kale V."/>
            <person name="Holt S."/>
            <person name="Cochrane G."/>
            <person name="Meng A."/>
            <person name="Brown T."/>
            <person name="Cohen L."/>
        </authorList>
    </citation>
    <scope>NUCLEOTIDE SEQUENCE</scope>
    <source>
        <strain evidence="2">CCMP2222</strain>
    </source>
</reference>
<gene>
    <name evidence="2" type="ORF">AAND1436_LOCUS43370</name>
</gene>
<name>A0A7S2IRI3_9DINO</name>
<organism evidence="2">
    <name type="scientific">Alexandrium andersonii</name>
    <dbReference type="NCBI Taxonomy" id="327968"/>
    <lineage>
        <taxon>Eukaryota</taxon>
        <taxon>Sar</taxon>
        <taxon>Alveolata</taxon>
        <taxon>Dinophyceae</taxon>
        <taxon>Gonyaulacales</taxon>
        <taxon>Pyrocystaceae</taxon>
        <taxon>Alexandrium</taxon>
    </lineage>
</organism>
<feature type="region of interest" description="Disordered" evidence="1">
    <location>
        <begin position="110"/>
        <end position="153"/>
    </location>
</feature>
<protein>
    <submittedName>
        <fullName evidence="2">Uncharacterized protein</fullName>
    </submittedName>
</protein>
<accession>A0A7S2IRI3</accession>
<evidence type="ECO:0000256" key="1">
    <source>
        <dbReference type="SAM" id="MobiDB-lite"/>
    </source>
</evidence>
<dbReference type="AlphaFoldDB" id="A0A7S2IRI3"/>
<sequence length="153" mass="16013">MAVVPTSFNKDWQLSKGTQNTLLGGAGAAAGAGAGGKLMYTYCSRKCVAPAACFALKGCLDSCANKAFLAGMAGGGLGSMGASGLHRYMAGSAGPLDEWTAGPVIGTWNRLEDKTDGTMGKQFQETSRSQMPRRRRQQSEGQFQPIAEHGDFL</sequence>